<evidence type="ECO:0000313" key="2">
    <source>
        <dbReference type="Proteomes" id="UP000537131"/>
    </source>
</evidence>
<accession>A0A7Y0HMS8</accession>
<dbReference type="EMBL" id="JABBNI010000009">
    <property type="protein sequence ID" value="NMM61907.1"/>
    <property type="molecule type" value="Genomic_DNA"/>
</dbReference>
<keyword evidence="2" id="KW-1185">Reference proteome</keyword>
<comment type="caution">
    <text evidence="1">The sequence shown here is derived from an EMBL/GenBank/DDBJ whole genome shotgun (WGS) entry which is preliminary data.</text>
</comment>
<evidence type="ECO:0000313" key="1">
    <source>
        <dbReference type="EMBL" id="NMM61907.1"/>
    </source>
</evidence>
<reference evidence="1 2" key="1">
    <citation type="submission" date="2020-06" db="EMBL/GenBank/DDBJ databases">
        <title>Complete Genome Sequence of Clostridium muelleri sp. nov. P21T, an Acid-Alcohol Producing Acetogen Isolated from Old Hay.</title>
        <authorList>
            <person name="Duncan K.E."/>
            <person name="Tanner R.S."/>
        </authorList>
    </citation>
    <scope>NUCLEOTIDE SEQUENCE [LARGE SCALE GENOMIC DNA]</scope>
    <source>
        <strain evidence="1 2">P21</strain>
    </source>
</reference>
<proteinExistence type="predicted"/>
<dbReference type="RefSeq" id="WP_169296516.1">
    <property type="nucleotide sequence ID" value="NZ_JABBNI010000009.1"/>
</dbReference>
<organism evidence="1 2">
    <name type="scientific">Clostridium muellerianum</name>
    <dbReference type="NCBI Taxonomy" id="2716538"/>
    <lineage>
        <taxon>Bacteria</taxon>
        <taxon>Bacillati</taxon>
        <taxon>Bacillota</taxon>
        <taxon>Clostridia</taxon>
        <taxon>Eubacteriales</taxon>
        <taxon>Clostridiaceae</taxon>
        <taxon>Clostridium</taxon>
    </lineage>
</organism>
<protein>
    <submittedName>
        <fullName evidence="1">Uncharacterized protein</fullName>
    </submittedName>
</protein>
<dbReference type="Proteomes" id="UP000537131">
    <property type="component" value="Unassembled WGS sequence"/>
</dbReference>
<dbReference type="AlphaFoldDB" id="A0A7Y0HMS8"/>
<sequence>MRKELKFPEIDESKIAYVSRLIDFIAENGTEDYHNELLELNLITDKKYTGIEFAEYWGWTSLDIISKQALTPNPPCILDLSKNEIMEMIGIIKSHFENGEDVEAEYYTELLHKSLSLSDILHYVMLNGEPEQIADKMLEDSRNNIISL</sequence>
<gene>
    <name evidence="1" type="ORF">HBE96_04225</name>
</gene>
<name>A0A7Y0HMS8_9CLOT</name>